<dbReference type="GO" id="GO:0005634">
    <property type="term" value="C:nucleus"/>
    <property type="evidence" value="ECO:0007669"/>
    <property type="project" value="TreeGrafter"/>
</dbReference>
<dbReference type="EMBL" id="CAJVPI010000073">
    <property type="protein sequence ID" value="CAG8473347.1"/>
    <property type="molecule type" value="Genomic_DNA"/>
</dbReference>
<organism evidence="3 4">
    <name type="scientific">Paraglomus brasilianum</name>
    <dbReference type="NCBI Taxonomy" id="144538"/>
    <lineage>
        <taxon>Eukaryota</taxon>
        <taxon>Fungi</taxon>
        <taxon>Fungi incertae sedis</taxon>
        <taxon>Mucoromycota</taxon>
        <taxon>Glomeromycotina</taxon>
        <taxon>Glomeromycetes</taxon>
        <taxon>Paraglomerales</taxon>
        <taxon>Paraglomeraceae</taxon>
        <taxon>Paraglomus</taxon>
    </lineage>
</organism>
<keyword evidence="4" id="KW-1185">Reference proteome</keyword>
<dbReference type="PROSITE" id="PS51294">
    <property type="entry name" value="HTH_MYB"/>
    <property type="match status" value="2"/>
</dbReference>
<reference evidence="3" key="1">
    <citation type="submission" date="2021-06" db="EMBL/GenBank/DDBJ databases">
        <authorList>
            <person name="Kallberg Y."/>
            <person name="Tangrot J."/>
            <person name="Rosling A."/>
        </authorList>
    </citation>
    <scope>NUCLEOTIDE SEQUENCE</scope>
    <source>
        <strain evidence="3">BR232B</strain>
    </source>
</reference>
<dbReference type="Gene3D" id="1.10.10.60">
    <property type="entry name" value="Homeodomain-like"/>
    <property type="match status" value="2"/>
</dbReference>
<sequence>MSSHFTPAEDAQLINLFRVFGSRWRQIAALMRTRSARSIRERYVHHLSPGIDLSPLTFDEQNKIRQLHKIHGSKYVLIARYLSGRTSLQVKNFCYNRFRRVTHPLQPPAYTRSSKMEISQLLN</sequence>
<dbReference type="PANTHER" id="PTHR45614">
    <property type="entry name" value="MYB PROTEIN-RELATED"/>
    <property type="match status" value="1"/>
</dbReference>
<dbReference type="SMART" id="SM00717">
    <property type="entry name" value="SANT"/>
    <property type="match status" value="2"/>
</dbReference>
<dbReference type="Proteomes" id="UP000789739">
    <property type="component" value="Unassembled WGS sequence"/>
</dbReference>
<dbReference type="OrthoDB" id="2143914at2759"/>
<gene>
    <name evidence="3" type="ORF">PBRASI_LOCUS1186</name>
</gene>
<dbReference type="PROSITE" id="PS50090">
    <property type="entry name" value="MYB_LIKE"/>
    <property type="match status" value="1"/>
</dbReference>
<dbReference type="InterPro" id="IPR001005">
    <property type="entry name" value="SANT/Myb"/>
</dbReference>
<feature type="domain" description="HTH myb-type" evidence="2">
    <location>
        <begin position="1"/>
        <end position="51"/>
    </location>
</feature>
<dbReference type="PANTHER" id="PTHR45614:SF253">
    <property type="entry name" value="CHROMOSOME UNDETERMINED SCAFFOLD_38, WHOLE GENOME SHOTGUN SEQUENCE"/>
    <property type="match status" value="1"/>
</dbReference>
<name>A0A9N8Z8Q7_9GLOM</name>
<protein>
    <submittedName>
        <fullName evidence="3">2219_t:CDS:1</fullName>
    </submittedName>
</protein>
<evidence type="ECO:0000259" key="2">
    <source>
        <dbReference type="PROSITE" id="PS51294"/>
    </source>
</evidence>
<dbReference type="SUPFAM" id="SSF46689">
    <property type="entry name" value="Homeodomain-like"/>
    <property type="match status" value="1"/>
</dbReference>
<evidence type="ECO:0000313" key="4">
    <source>
        <dbReference type="Proteomes" id="UP000789739"/>
    </source>
</evidence>
<dbReference type="CDD" id="cd00167">
    <property type="entry name" value="SANT"/>
    <property type="match status" value="2"/>
</dbReference>
<feature type="domain" description="Myb-like" evidence="1">
    <location>
        <begin position="1"/>
        <end position="47"/>
    </location>
</feature>
<accession>A0A9N8Z8Q7</accession>
<feature type="domain" description="HTH myb-type" evidence="2">
    <location>
        <begin position="59"/>
        <end position="102"/>
    </location>
</feature>
<dbReference type="Pfam" id="PF00249">
    <property type="entry name" value="Myb_DNA-binding"/>
    <property type="match status" value="2"/>
</dbReference>
<dbReference type="AlphaFoldDB" id="A0A9N8Z8Q7"/>
<dbReference type="GO" id="GO:0000981">
    <property type="term" value="F:DNA-binding transcription factor activity, RNA polymerase II-specific"/>
    <property type="evidence" value="ECO:0007669"/>
    <property type="project" value="TreeGrafter"/>
</dbReference>
<proteinExistence type="predicted"/>
<evidence type="ECO:0000259" key="1">
    <source>
        <dbReference type="PROSITE" id="PS50090"/>
    </source>
</evidence>
<evidence type="ECO:0000313" key="3">
    <source>
        <dbReference type="EMBL" id="CAG8473347.1"/>
    </source>
</evidence>
<comment type="caution">
    <text evidence="3">The sequence shown here is derived from an EMBL/GenBank/DDBJ whole genome shotgun (WGS) entry which is preliminary data.</text>
</comment>
<dbReference type="InterPro" id="IPR050560">
    <property type="entry name" value="MYB_TF"/>
</dbReference>
<dbReference type="GO" id="GO:0000978">
    <property type="term" value="F:RNA polymerase II cis-regulatory region sequence-specific DNA binding"/>
    <property type="evidence" value="ECO:0007669"/>
    <property type="project" value="TreeGrafter"/>
</dbReference>
<dbReference type="InterPro" id="IPR009057">
    <property type="entry name" value="Homeodomain-like_sf"/>
</dbReference>
<dbReference type="InterPro" id="IPR017930">
    <property type="entry name" value="Myb_dom"/>
</dbReference>